<sequence>MPANASFQLETMTVILNESEGRSTFTIKNIGNEPLLLATKVTDLDKNQHSKQILISPPITRIDGGQSQQINFVLKKGEPLTQEVMLKASFEGVGQSTDNSARMPVRQSIAMIIQPAAVAVDATPWKGLSAHVDGSHLVLKNTSKHVVRLSPQLELLPNNETVTIENYFLMAGEEKRIAIKSKPTSLKITPLSRFGFKQSSVSIPLK</sequence>
<dbReference type="NCBIfam" id="NF007392">
    <property type="entry name" value="PRK09918.1"/>
    <property type="match status" value="1"/>
</dbReference>
<dbReference type="InterPro" id="IPR016147">
    <property type="entry name" value="Pili_assmbl_chaperone_N"/>
</dbReference>
<dbReference type="EMBL" id="SMAS01000007">
    <property type="protein sequence ID" value="TCT31539.1"/>
    <property type="molecule type" value="Genomic_DNA"/>
</dbReference>
<name>A0A4R3NHJ8_9GAMM</name>
<comment type="caution">
    <text evidence="2">The sequence shown here is derived from an EMBL/GenBank/DDBJ whole genome shotgun (WGS) entry which is preliminary data.</text>
</comment>
<dbReference type="InterPro" id="IPR013783">
    <property type="entry name" value="Ig-like_fold"/>
</dbReference>
<feature type="domain" description="Pili assembly chaperone N-terminal" evidence="1">
    <location>
        <begin position="7"/>
        <end position="118"/>
    </location>
</feature>
<gene>
    <name evidence="2" type="ORF">EC835_10767</name>
</gene>
<accession>A0A4R3NHJ8</accession>
<evidence type="ECO:0000259" key="1">
    <source>
        <dbReference type="Pfam" id="PF00345"/>
    </source>
</evidence>
<dbReference type="PANTHER" id="PTHR30251">
    <property type="entry name" value="PILUS ASSEMBLY CHAPERONE"/>
    <property type="match status" value="1"/>
</dbReference>
<dbReference type="Proteomes" id="UP000295055">
    <property type="component" value="Unassembled WGS sequence"/>
</dbReference>
<dbReference type="SUPFAM" id="SSF49354">
    <property type="entry name" value="PapD-like"/>
    <property type="match status" value="1"/>
</dbReference>
<protein>
    <submittedName>
        <fullName evidence="2">P pilus assembly chaperone PapD</fullName>
    </submittedName>
</protein>
<dbReference type="PANTHER" id="PTHR30251:SF3">
    <property type="entry name" value="FIMBRIAL CHAPARONE PROTEIN"/>
    <property type="match status" value="1"/>
</dbReference>
<dbReference type="InterPro" id="IPR050643">
    <property type="entry name" value="Periplasmic_pilus_chap"/>
</dbReference>
<evidence type="ECO:0000313" key="2">
    <source>
        <dbReference type="EMBL" id="TCT31539.1"/>
    </source>
</evidence>
<dbReference type="Pfam" id="PF00345">
    <property type="entry name" value="PapD_N"/>
    <property type="match status" value="1"/>
</dbReference>
<dbReference type="AlphaFoldDB" id="A0A4R3NHJ8"/>
<dbReference type="InterPro" id="IPR008962">
    <property type="entry name" value="PapD-like_sf"/>
</dbReference>
<dbReference type="Gene3D" id="2.60.40.10">
    <property type="entry name" value="Immunoglobulins"/>
    <property type="match status" value="1"/>
</dbReference>
<reference evidence="2 3" key="1">
    <citation type="submission" date="2019-03" db="EMBL/GenBank/DDBJ databases">
        <title>Genomic analyses of the natural microbiome of Caenorhabditis elegans.</title>
        <authorList>
            <person name="Samuel B."/>
        </authorList>
    </citation>
    <scope>NUCLEOTIDE SEQUENCE [LARGE SCALE GENOMIC DNA]</scope>
    <source>
        <strain evidence="2 3">JUb102</strain>
    </source>
</reference>
<evidence type="ECO:0000313" key="3">
    <source>
        <dbReference type="Proteomes" id="UP000295055"/>
    </source>
</evidence>
<organism evidence="2 3">
    <name type="scientific">Providencia alcalifaciens</name>
    <dbReference type="NCBI Taxonomy" id="126385"/>
    <lineage>
        <taxon>Bacteria</taxon>
        <taxon>Pseudomonadati</taxon>
        <taxon>Pseudomonadota</taxon>
        <taxon>Gammaproteobacteria</taxon>
        <taxon>Enterobacterales</taxon>
        <taxon>Morganellaceae</taxon>
        <taxon>Providencia</taxon>
    </lineage>
</organism>
<proteinExistence type="predicted"/>
<dbReference type="GO" id="GO:0030288">
    <property type="term" value="C:outer membrane-bounded periplasmic space"/>
    <property type="evidence" value="ECO:0007669"/>
    <property type="project" value="InterPro"/>
</dbReference>
<dbReference type="GO" id="GO:0071555">
    <property type="term" value="P:cell wall organization"/>
    <property type="evidence" value="ECO:0007669"/>
    <property type="project" value="InterPro"/>
</dbReference>